<keyword evidence="3" id="KW-1185">Reference proteome</keyword>
<reference evidence="2 3" key="1">
    <citation type="submission" date="2017-05" db="EMBL/GenBank/DDBJ databases">
        <authorList>
            <person name="Varghese N."/>
            <person name="Submissions S."/>
        </authorList>
    </citation>
    <scope>NUCLEOTIDE SEQUENCE [LARGE SCALE GENOMIC DNA]</scope>
    <source>
        <strain evidence="2 3">DSM 21985</strain>
    </source>
</reference>
<dbReference type="RefSeq" id="WP_142455057.1">
    <property type="nucleotide sequence ID" value="NZ_FXTP01000011.1"/>
</dbReference>
<dbReference type="Proteomes" id="UP000317557">
    <property type="component" value="Unassembled WGS sequence"/>
</dbReference>
<feature type="signal peptide" evidence="1">
    <location>
        <begin position="1"/>
        <end position="26"/>
    </location>
</feature>
<accession>A0A521EA37</accession>
<organism evidence="2 3">
    <name type="scientific">Gracilimonas mengyeensis</name>
    <dbReference type="NCBI Taxonomy" id="1302730"/>
    <lineage>
        <taxon>Bacteria</taxon>
        <taxon>Pseudomonadati</taxon>
        <taxon>Balneolota</taxon>
        <taxon>Balneolia</taxon>
        <taxon>Balneolales</taxon>
        <taxon>Balneolaceae</taxon>
        <taxon>Gracilimonas</taxon>
    </lineage>
</organism>
<evidence type="ECO:0000256" key="1">
    <source>
        <dbReference type="SAM" id="SignalP"/>
    </source>
</evidence>
<protein>
    <recommendedName>
        <fullName evidence="4">Phosphate-selective porin O and P</fullName>
    </recommendedName>
</protein>
<feature type="chain" id="PRO_5022060321" description="Phosphate-selective porin O and P" evidence="1">
    <location>
        <begin position="27"/>
        <end position="426"/>
    </location>
</feature>
<gene>
    <name evidence="2" type="ORF">SAMN06265219_11162</name>
</gene>
<name>A0A521EA37_9BACT</name>
<keyword evidence="1" id="KW-0732">Signal</keyword>
<evidence type="ECO:0000313" key="2">
    <source>
        <dbReference type="EMBL" id="SMO80784.1"/>
    </source>
</evidence>
<dbReference type="OrthoDB" id="638836at2"/>
<proteinExistence type="predicted"/>
<sequence>MKSQAKYITAMLLTFVLGAFLSTVHAQERNDIQYYTPPTQAGLNEFESPFTTDKEFQGFQVRIGGANTLQFQGISHDNDAGDLADLENNFNLATSNLDLDVALAPGMRMHLRTYLSSQHHTETYVKGGYLQIDSFDFIEEGFLAGLSDHVRIKVGHMENNYGDNHFRRSDNGATINNPFVGNYIMDSFTTEVGGEVYVYSGDVFGMVGLTNGKLNQSTVEGDIKTKPSFLAKVGYDSQVNEDLRVRLTGSIFRVGQNSSIYLYSGDRAGSRYYNVIEPGNFRAGRYAPTFTPPRGSAPAAGEMTAIMINPFVKYQGLEFYGVFENVSGQIETESSSRSFTQLGAELLYRFGAAEDFYVGGRYNSVSGEELGGNDISISRVNIGGGWFMTENVLTKLEYVTQSYDDFTGTYAGAEFSGIMLEAVISF</sequence>
<dbReference type="SUPFAM" id="SSF56935">
    <property type="entry name" value="Porins"/>
    <property type="match status" value="1"/>
</dbReference>
<dbReference type="AlphaFoldDB" id="A0A521EA37"/>
<evidence type="ECO:0008006" key="4">
    <source>
        <dbReference type="Google" id="ProtNLM"/>
    </source>
</evidence>
<evidence type="ECO:0000313" key="3">
    <source>
        <dbReference type="Proteomes" id="UP000317557"/>
    </source>
</evidence>
<dbReference type="EMBL" id="FXTP01000011">
    <property type="protein sequence ID" value="SMO80784.1"/>
    <property type="molecule type" value="Genomic_DNA"/>
</dbReference>